<evidence type="ECO:0000313" key="4">
    <source>
        <dbReference type="Proteomes" id="UP000631114"/>
    </source>
</evidence>
<evidence type="ECO:0000256" key="1">
    <source>
        <dbReference type="SAM" id="Phobius"/>
    </source>
</evidence>
<keyword evidence="4" id="KW-1185">Reference proteome</keyword>
<dbReference type="OrthoDB" id="1295045at2759"/>
<dbReference type="InterPro" id="IPR023393">
    <property type="entry name" value="START-like_dom_sf"/>
</dbReference>
<dbReference type="Pfam" id="PF01852">
    <property type="entry name" value="START"/>
    <property type="match status" value="1"/>
</dbReference>
<dbReference type="FunFam" id="3.30.530.20:FF:000006">
    <property type="entry name" value="StAR-related lipid transfer protein 7, mitochondrial"/>
    <property type="match status" value="1"/>
</dbReference>
<feature type="transmembrane region" description="Helical" evidence="1">
    <location>
        <begin position="27"/>
        <end position="48"/>
    </location>
</feature>
<dbReference type="InterPro" id="IPR002913">
    <property type="entry name" value="START_lipid-bd_dom"/>
</dbReference>
<sequence length="443" mass="50219">MWFIMALVSTLVEFYENQTVWGVLEQLVLYVGPLWVALLIGIVIGWVWRPKWVCLSVSKDSSLSFGSISQFSLSSSSIPSLNSLKKMQLPSIVSWVTDDSAEKETLCTSEQTSDTDCSLSQQEKPVVVTREDLEHLCQLVEVKDGGPAWIQMMDRSTTTMAYQAWRRDPETGPPQYRSRTVYEDVTPELMRDFFWDDEFRAKWDDMLIHCTTLEECPTTGAMVVHWIRKFPFFCSDREYIIGRRIWESGRSYYCITKGIPCSTIARRNKPRRVDLYYSSWCIRAVESNRGDGQLTACEVILFHHEDMGIPREIAKLGVRQGMWGAVKKIEPGLRAYQKHRASEASLSRCAFMAQINTKINADYLRSLEGTSGSSEGESSTSNEKQLGRNIPKLLVVGGAVVLACSLDRGLLTKAVIFGVARRYGATTNRKIEKKEVSTVDCCR</sequence>
<dbReference type="GO" id="GO:0008289">
    <property type="term" value="F:lipid binding"/>
    <property type="evidence" value="ECO:0007669"/>
    <property type="project" value="InterPro"/>
</dbReference>
<accession>A0A835HM55</accession>
<keyword evidence="1" id="KW-0812">Transmembrane</keyword>
<dbReference type="SUPFAM" id="SSF55961">
    <property type="entry name" value="Bet v1-like"/>
    <property type="match status" value="1"/>
</dbReference>
<keyword evidence="1" id="KW-0472">Membrane</keyword>
<comment type="caution">
    <text evidence="3">The sequence shown here is derived from an EMBL/GenBank/DDBJ whole genome shotgun (WGS) entry which is preliminary data.</text>
</comment>
<dbReference type="CDD" id="cd08870">
    <property type="entry name" value="START_STARD2_7-like"/>
    <property type="match status" value="1"/>
</dbReference>
<proteinExistence type="predicted"/>
<dbReference type="GO" id="GO:0005737">
    <property type="term" value="C:cytoplasm"/>
    <property type="evidence" value="ECO:0007669"/>
    <property type="project" value="UniProtKB-ARBA"/>
</dbReference>
<protein>
    <recommendedName>
        <fullName evidence="2">START domain-containing protein</fullName>
    </recommendedName>
</protein>
<dbReference type="PANTHER" id="PTHR19308:SF58">
    <property type="entry name" value="POLYKETIDE CYCLASE_DEHYDRASE AND LIPID TRANSPORT SUPERFAMILY PROTEIN"/>
    <property type="match status" value="1"/>
</dbReference>
<dbReference type="EMBL" id="JADFTS010000006">
    <property type="protein sequence ID" value="KAF9600807.1"/>
    <property type="molecule type" value="Genomic_DNA"/>
</dbReference>
<feature type="domain" description="START" evidence="2">
    <location>
        <begin position="147"/>
        <end position="338"/>
    </location>
</feature>
<dbReference type="Proteomes" id="UP000631114">
    <property type="component" value="Unassembled WGS sequence"/>
</dbReference>
<gene>
    <name evidence="3" type="ORF">IFM89_012546</name>
</gene>
<name>A0A835HM55_9MAGN</name>
<evidence type="ECO:0000259" key="2">
    <source>
        <dbReference type="PROSITE" id="PS50848"/>
    </source>
</evidence>
<dbReference type="InterPro" id="IPR051213">
    <property type="entry name" value="START_lipid_transfer"/>
</dbReference>
<organism evidence="3 4">
    <name type="scientific">Coptis chinensis</name>
    <dbReference type="NCBI Taxonomy" id="261450"/>
    <lineage>
        <taxon>Eukaryota</taxon>
        <taxon>Viridiplantae</taxon>
        <taxon>Streptophyta</taxon>
        <taxon>Embryophyta</taxon>
        <taxon>Tracheophyta</taxon>
        <taxon>Spermatophyta</taxon>
        <taxon>Magnoliopsida</taxon>
        <taxon>Ranunculales</taxon>
        <taxon>Ranunculaceae</taxon>
        <taxon>Coptidoideae</taxon>
        <taxon>Coptis</taxon>
    </lineage>
</organism>
<dbReference type="PANTHER" id="PTHR19308">
    <property type="entry name" value="PHOSPHATIDYLCHOLINE TRANSFER PROTEIN"/>
    <property type="match status" value="1"/>
</dbReference>
<keyword evidence="1" id="KW-1133">Transmembrane helix</keyword>
<dbReference type="AlphaFoldDB" id="A0A835HM55"/>
<dbReference type="Gene3D" id="3.30.530.20">
    <property type="match status" value="1"/>
</dbReference>
<evidence type="ECO:0000313" key="3">
    <source>
        <dbReference type="EMBL" id="KAF9600807.1"/>
    </source>
</evidence>
<dbReference type="PROSITE" id="PS50848">
    <property type="entry name" value="START"/>
    <property type="match status" value="1"/>
</dbReference>
<reference evidence="3 4" key="1">
    <citation type="submission" date="2020-10" db="EMBL/GenBank/DDBJ databases">
        <title>The Coptis chinensis genome and diversification of protoberbering-type alkaloids.</title>
        <authorList>
            <person name="Wang B."/>
            <person name="Shu S."/>
            <person name="Song C."/>
            <person name="Liu Y."/>
        </authorList>
    </citation>
    <scope>NUCLEOTIDE SEQUENCE [LARGE SCALE GENOMIC DNA]</scope>
    <source>
        <strain evidence="3">HL-2020</strain>
        <tissue evidence="3">Leaf</tissue>
    </source>
</reference>